<evidence type="ECO:0000256" key="1">
    <source>
        <dbReference type="SAM" id="SignalP"/>
    </source>
</evidence>
<evidence type="ECO:0000313" key="2">
    <source>
        <dbReference type="EMBL" id="RYP07678.1"/>
    </source>
</evidence>
<reference evidence="2 3" key="1">
    <citation type="submission" date="2018-06" db="EMBL/GenBank/DDBJ databases">
        <title>Complete Genomes of Monosporascus.</title>
        <authorList>
            <person name="Robinson A.J."/>
            <person name="Natvig D.O."/>
        </authorList>
    </citation>
    <scope>NUCLEOTIDE SEQUENCE [LARGE SCALE GENOMIC DNA]</scope>
    <source>
        <strain evidence="2 3">CBS 110550</strain>
    </source>
</reference>
<name>A0A4Q4TLZ4_9PEZI</name>
<accession>A0A4Q4TLZ4</accession>
<protein>
    <recommendedName>
        <fullName evidence="4">AA1-like domain-containing protein</fullName>
    </recommendedName>
</protein>
<comment type="caution">
    <text evidence="2">The sequence shown here is derived from an EMBL/GenBank/DDBJ whole genome shotgun (WGS) entry which is preliminary data.</text>
</comment>
<feature type="chain" id="PRO_5020377906" description="AA1-like domain-containing protein" evidence="1">
    <location>
        <begin position="16"/>
        <end position="146"/>
    </location>
</feature>
<gene>
    <name evidence="2" type="ORF">DL764_002362</name>
</gene>
<dbReference type="OrthoDB" id="3679184at2759"/>
<organism evidence="2 3">
    <name type="scientific">Monosporascus ibericus</name>
    <dbReference type="NCBI Taxonomy" id="155417"/>
    <lineage>
        <taxon>Eukaryota</taxon>
        <taxon>Fungi</taxon>
        <taxon>Dikarya</taxon>
        <taxon>Ascomycota</taxon>
        <taxon>Pezizomycotina</taxon>
        <taxon>Sordariomycetes</taxon>
        <taxon>Xylariomycetidae</taxon>
        <taxon>Xylariales</taxon>
        <taxon>Xylariales incertae sedis</taxon>
        <taxon>Monosporascus</taxon>
    </lineage>
</organism>
<evidence type="ECO:0008006" key="4">
    <source>
        <dbReference type="Google" id="ProtNLM"/>
    </source>
</evidence>
<dbReference type="Proteomes" id="UP000293360">
    <property type="component" value="Unassembled WGS sequence"/>
</dbReference>
<keyword evidence="3" id="KW-1185">Reference proteome</keyword>
<feature type="signal peptide" evidence="1">
    <location>
        <begin position="1"/>
        <end position="15"/>
    </location>
</feature>
<proteinExistence type="predicted"/>
<dbReference type="EMBL" id="QJNU01000086">
    <property type="protein sequence ID" value="RYP07678.1"/>
    <property type="molecule type" value="Genomic_DNA"/>
</dbReference>
<evidence type="ECO:0000313" key="3">
    <source>
        <dbReference type="Proteomes" id="UP000293360"/>
    </source>
</evidence>
<sequence>MKFAAVTTLFSLASAASMQKKQAQEYKIVDFVASCIPHSTYCSYDFKVNHDPIFEPDHCEAFVQGPDNLPSIEEGKCPDNPAFTWSTDRTQDGGLDFKIWYAFNSRSNITYCHSIPASDISSENNGAVTTERYTGPSEFPVTIFDC</sequence>
<dbReference type="AlphaFoldDB" id="A0A4Q4TLZ4"/>
<keyword evidence="1" id="KW-0732">Signal</keyword>